<protein>
    <submittedName>
        <fullName evidence="1">Uncharacterized protein</fullName>
    </submittedName>
</protein>
<evidence type="ECO:0000313" key="2">
    <source>
        <dbReference type="Proteomes" id="UP001184376"/>
    </source>
</evidence>
<comment type="caution">
    <text evidence="1">The sequence shown here is derived from an EMBL/GenBank/DDBJ whole genome shotgun (WGS) entry which is preliminary data.</text>
</comment>
<keyword evidence="2" id="KW-1185">Reference proteome</keyword>
<gene>
    <name evidence="1" type="ORF">J2795_002916</name>
</gene>
<evidence type="ECO:0000313" key="1">
    <source>
        <dbReference type="EMBL" id="MDR6442198.1"/>
    </source>
</evidence>
<accession>A0ACC6IWT0</accession>
<name>A0ACC6IWT0_9FLAO</name>
<proteinExistence type="predicted"/>
<organism evidence="1 2">
    <name type="scientific">Chryseobacterium bernardetii</name>
    <dbReference type="NCBI Taxonomy" id="1241978"/>
    <lineage>
        <taxon>Bacteria</taxon>
        <taxon>Pseudomonadati</taxon>
        <taxon>Bacteroidota</taxon>
        <taxon>Flavobacteriia</taxon>
        <taxon>Flavobacteriales</taxon>
        <taxon>Weeksellaceae</taxon>
        <taxon>Chryseobacterium group</taxon>
        <taxon>Chryseobacterium</taxon>
    </lineage>
</organism>
<dbReference type="Proteomes" id="UP001184376">
    <property type="component" value="Unassembled WGS sequence"/>
</dbReference>
<dbReference type="EMBL" id="JAVDRG010000004">
    <property type="protein sequence ID" value="MDR6442198.1"/>
    <property type="molecule type" value="Genomic_DNA"/>
</dbReference>
<sequence length="171" mass="20025">MKINSILHCSKMKCIYRFKQGVIITTLMSCFGDKKEEENIISLPDYKPKLEEAIGKYYFIPIKDEFYNRDDYKYFNLKKGDTLFLEIKKDSTYSFNKFYFNQGESVTNLTGKLIIDKTGVSLSPSSDVKNATIYLLGFKKSKKLGLHYYYGINSPTDPTEFEYYITYKKVK</sequence>
<reference evidence="1" key="1">
    <citation type="submission" date="2023-07" db="EMBL/GenBank/DDBJ databases">
        <title>Sorghum-associated microbial communities from plants grown in Nebraska, USA.</title>
        <authorList>
            <person name="Schachtman D."/>
        </authorList>
    </citation>
    <scope>NUCLEOTIDE SEQUENCE</scope>
    <source>
        <strain evidence="1">DS1280</strain>
    </source>
</reference>